<dbReference type="SUPFAM" id="SSF75620">
    <property type="entry name" value="Release factor"/>
    <property type="match status" value="1"/>
</dbReference>
<feature type="modified residue" description="N5-methylglutamine" evidence="4">
    <location>
        <position position="244"/>
    </location>
</feature>
<feature type="coiled-coil region" evidence="6">
    <location>
        <begin position="42"/>
        <end position="109"/>
    </location>
</feature>
<dbReference type="Proteomes" id="UP000885931">
    <property type="component" value="Unassembled WGS sequence"/>
</dbReference>
<protein>
    <recommendedName>
        <fullName evidence="4 5">Peptide chain release factor 2</fullName>
        <shortName evidence="4">RF-2</shortName>
    </recommendedName>
</protein>
<dbReference type="HAMAP" id="MF_00094">
    <property type="entry name" value="Rel_fac_2"/>
    <property type="match status" value="1"/>
</dbReference>
<keyword evidence="6" id="KW-0175">Coiled coil</keyword>
<dbReference type="InterPro" id="IPR004374">
    <property type="entry name" value="PrfB"/>
</dbReference>
<dbReference type="EMBL" id="DRBW01000064">
    <property type="protein sequence ID" value="HDM89913.1"/>
    <property type="molecule type" value="Genomic_DNA"/>
</dbReference>
<comment type="subcellular location">
    <subcellularLocation>
        <location evidence="4">Cytoplasm</location>
    </subcellularLocation>
</comment>
<dbReference type="FunFam" id="3.30.160.20:FF:000004">
    <property type="entry name" value="Peptide chain release factor 1"/>
    <property type="match status" value="1"/>
</dbReference>
<dbReference type="InterPro" id="IPR005139">
    <property type="entry name" value="PCRF"/>
</dbReference>
<evidence type="ECO:0000259" key="7">
    <source>
        <dbReference type="SMART" id="SM00937"/>
    </source>
</evidence>
<evidence type="ECO:0000256" key="1">
    <source>
        <dbReference type="ARBA" id="ARBA00010835"/>
    </source>
</evidence>
<dbReference type="PANTHER" id="PTHR43116:SF3">
    <property type="entry name" value="CLASS I PEPTIDE CHAIN RELEASE FACTOR"/>
    <property type="match status" value="1"/>
</dbReference>
<comment type="similarity">
    <text evidence="1 4">Belongs to the prokaryotic/mitochondrial release factor family.</text>
</comment>
<dbReference type="Pfam" id="PF00472">
    <property type="entry name" value="RF-1"/>
    <property type="match status" value="1"/>
</dbReference>
<comment type="PTM">
    <text evidence="4">Methylated by PrmC. Methylation increases the termination efficiency of RF2.</text>
</comment>
<dbReference type="GO" id="GO:0016149">
    <property type="term" value="F:translation release factor activity, codon specific"/>
    <property type="evidence" value="ECO:0007669"/>
    <property type="project" value="UniProtKB-UniRule"/>
</dbReference>
<dbReference type="GO" id="GO:0005737">
    <property type="term" value="C:cytoplasm"/>
    <property type="evidence" value="ECO:0007669"/>
    <property type="project" value="UniProtKB-SubCell"/>
</dbReference>
<name>A0A7C1BIJ9_UNCW3</name>
<evidence type="ECO:0000256" key="5">
    <source>
        <dbReference type="NCBIfam" id="TIGR00020"/>
    </source>
</evidence>
<dbReference type="Gene3D" id="3.30.160.20">
    <property type="match status" value="1"/>
</dbReference>
<dbReference type="InterPro" id="IPR045853">
    <property type="entry name" value="Pep_chain_release_fac_I_sf"/>
</dbReference>
<keyword evidence="3 4" id="KW-0648">Protein biosynthesis</keyword>
<organism evidence="8">
    <name type="scientific">candidate division WOR-3 bacterium</name>
    <dbReference type="NCBI Taxonomy" id="2052148"/>
    <lineage>
        <taxon>Bacteria</taxon>
        <taxon>Bacteria division WOR-3</taxon>
    </lineage>
</organism>
<evidence type="ECO:0000256" key="3">
    <source>
        <dbReference type="ARBA" id="ARBA00022917"/>
    </source>
</evidence>
<evidence type="ECO:0000256" key="6">
    <source>
        <dbReference type="SAM" id="Coils"/>
    </source>
</evidence>
<comment type="function">
    <text evidence="4">Peptide chain release factor 2 directs the termination of translation in response to the peptide chain termination codons UGA and UAA.</text>
</comment>
<dbReference type="Pfam" id="PF03462">
    <property type="entry name" value="PCRF"/>
    <property type="match status" value="1"/>
</dbReference>
<proteinExistence type="inferred from homology"/>
<dbReference type="AlphaFoldDB" id="A0A7C1BIJ9"/>
<sequence length="368" mass="43211">MKGSEKLADLEKRFEELRGFFDADGVQREISEIEGKIQDPNLWAERKKAQELMSRLSQLKKRLADIERLEKQLQYLKELSEFEDDEEFQQEFERELKKFENDLEDLELKASFTQPEDEKNAILSIHPGAGGTESQDWAEMLLRMYLRWLDKKGFKYKILDLQPGEEAGIKDVTVLVEGPYAYGYLKAERGVHRLVRISPFDANQRRHTSFASVFVYPEAEDLDVEIKEDDLKIDTFRSSGPGGQHMQKNETAVRITHIPTGIVVTCQSERSQYQNRMTALRILRARLFEYYREKEREKLKDIEKEKGEIAWGHQIRSYILHPYRMVKDHRTGYETSNTEQVLDGDLDEFIRKYLLMQIRKGSKTSGKN</sequence>
<accession>A0A7C1BIJ9</accession>
<dbReference type="NCBIfam" id="TIGR00020">
    <property type="entry name" value="prfB"/>
    <property type="match status" value="1"/>
</dbReference>
<dbReference type="SMART" id="SM00937">
    <property type="entry name" value="PCRF"/>
    <property type="match status" value="1"/>
</dbReference>
<comment type="caution">
    <text evidence="8">The sequence shown here is derived from an EMBL/GenBank/DDBJ whole genome shotgun (WGS) entry which is preliminary data.</text>
</comment>
<reference evidence="8" key="1">
    <citation type="journal article" date="2020" name="mSystems">
        <title>Genome- and Community-Level Interaction Insights into Carbon Utilization and Element Cycling Functions of Hydrothermarchaeota in Hydrothermal Sediment.</title>
        <authorList>
            <person name="Zhou Z."/>
            <person name="Liu Y."/>
            <person name="Xu W."/>
            <person name="Pan J."/>
            <person name="Luo Z.H."/>
            <person name="Li M."/>
        </authorList>
    </citation>
    <scope>NUCLEOTIDE SEQUENCE [LARGE SCALE GENOMIC DNA]</scope>
    <source>
        <strain evidence="8">HyVt-237</strain>
    </source>
</reference>
<dbReference type="Gene3D" id="1.20.58.410">
    <property type="entry name" value="Release factor"/>
    <property type="match status" value="1"/>
</dbReference>
<evidence type="ECO:0000313" key="8">
    <source>
        <dbReference type="EMBL" id="HDM89913.1"/>
    </source>
</evidence>
<dbReference type="Gene3D" id="3.30.70.1660">
    <property type="match status" value="1"/>
</dbReference>
<keyword evidence="2 4" id="KW-0488">Methylation</keyword>
<gene>
    <name evidence="4" type="primary">prfB</name>
    <name evidence="8" type="ORF">ENG67_01755</name>
</gene>
<evidence type="ECO:0000256" key="2">
    <source>
        <dbReference type="ARBA" id="ARBA00022481"/>
    </source>
</evidence>
<evidence type="ECO:0000256" key="4">
    <source>
        <dbReference type="HAMAP-Rule" id="MF_00094"/>
    </source>
</evidence>
<feature type="domain" description="Peptide chain release factor" evidence="7">
    <location>
        <begin position="78"/>
        <end position="188"/>
    </location>
</feature>
<keyword evidence="4" id="KW-0963">Cytoplasm</keyword>
<dbReference type="InterPro" id="IPR000352">
    <property type="entry name" value="Pep_chain_release_fac_I"/>
</dbReference>
<dbReference type="PANTHER" id="PTHR43116">
    <property type="entry name" value="PEPTIDE CHAIN RELEASE FACTOR 2"/>
    <property type="match status" value="1"/>
</dbReference>